<organism evidence="4">
    <name type="scientific">Colletotrichum siamense</name>
    <name type="common">Anthracnose fungus</name>
    <dbReference type="NCBI Taxonomy" id="690259"/>
    <lineage>
        <taxon>Eukaryota</taxon>
        <taxon>Fungi</taxon>
        <taxon>Dikarya</taxon>
        <taxon>Ascomycota</taxon>
        <taxon>Pezizomycotina</taxon>
        <taxon>Sordariomycetes</taxon>
        <taxon>Hypocreomycetidae</taxon>
        <taxon>Glomerellales</taxon>
        <taxon>Glomerellaceae</taxon>
        <taxon>Colletotrichum</taxon>
        <taxon>Colletotrichum gloeosporioides species complex</taxon>
    </lineage>
</organism>
<reference evidence="7" key="2">
    <citation type="submission" date="2021-04" db="EMBL/GenBank/DDBJ databases">
        <title>The complete mitochondrial genome of Colletotrichum siamense isolated from Carya illinoinensis in Korea.</title>
        <authorList>
            <person name="Lee D.-H."/>
            <person name="Cho S.-E."/>
            <person name="Oh J.Y."/>
            <person name="Heo J.-I."/>
        </authorList>
    </citation>
    <scope>NUCLEOTIDE SEQUENCE</scope>
</reference>
<evidence type="ECO:0000313" key="2">
    <source>
        <dbReference type="EMBL" id="AQT39499.1"/>
    </source>
</evidence>
<dbReference type="EMBL" id="KX885100">
    <property type="protein sequence ID" value="AQT39514.1"/>
    <property type="molecule type" value="Genomic_DNA"/>
</dbReference>
<sequence>MKAKALKTKVGSSPNKIRRGILSESAHIFRSNLNNNFKLTPFNTKFNDNGHVRYLPPVSKEWKNTIYAYYKQNMQNLPIDSKNANKVLESYFNLHFANNRFIGSKFISPKTRSLLLHKIYVSKMETKHTNSKTIITLYTINTEKNNVYNNYLGYNKFWENQILKSFKKGLKQKIKEGFITYPVLNPITPYPPAGDQGFESNGTGGFAILRNEKKLLVSKYKYLTESLPCFNIYLRLYLSRHFKNSYLDKLDLLRKYQLNYYLNKFKFEKNTYLHKLSNMLSRVFNNNIEFNIVNLKSVAFSPDIFTDILSLKIRKPNVSNFVGVMNSLLKVSKLPEVNRIQEKASFFKSKDYALLENIYPNLNIISCLQVLNNYGLLSDSLVREDSGCYLNFLLAKKSLIDEDSVLGINPEFSLPEGYEYFSDLYEREKEEYIRSNISNKIFNSIKYKNLGGIRLELKGRLTKRNRADRSQFKFKWKGGLKNIDSSYKKLPTVTYRGYYKPSVISALSQSKRAVGSFAVKGWISGK</sequence>
<keyword evidence="4" id="KW-0687">Ribonucleoprotein</keyword>
<evidence type="ECO:0000313" key="5">
    <source>
        <dbReference type="EMBL" id="AQT39543.1"/>
    </source>
</evidence>
<dbReference type="EMBL" id="KX885098">
    <property type="protein sequence ID" value="AQT39484.1"/>
    <property type="molecule type" value="Genomic_DNA"/>
</dbReference>
<dbReference type="EMBL" id="MW929093">
    <property type="protein sequence ID" value="QVV24702.1"/>
    <property type="molecule type" value="Genomic_DNA"/>
</dbReference>
<protein>
    <submittedName>
        <fullName evidence="4">Ribosomal protein S3</fullName>
    </submittedName>
</protein>
<dbReference type="AlphaFoldDB" id="A0A1S6LNI7"/>
<evidence type="ECO:0000313" key="3">
    <source>
        <dbReference type="EMBL" id="AQT39514.1"/>
    </source>
</evidence>
<evidence type="ECO:0000313" key="7">
    <source>
        <dbReference type="EMBL" id="QVV24702.1"/>
    </source>
</evidence>
<proteinExistence type="predicted"/>
<dbReference type="EMBL" id="KX885101">
    <property type="protein sequence ID" value="AQT39529.1"/>
    <property type="molecule type" value="Genomic_DNA"/>
</dbReference>
<dbReference type="EMBL" id="KX885102">
    <property type="protein sequence ID" value="AQT39543.1"/>
    <property type="molecule type" value="Genomic_DNA"/>
</dbReference>
<keyword evidence="4" id="KW-0689">Ribosomal protein</keyword>
<accession>A0A1S6LNI7</accession>
<geneLocation type="mitochondrion" evidence="4"/>
<reference evidence="4" key="1">
    <citation type="journal article" date="2017" name="BMC Genomics">
        <title>Comparative analysis of the mitochondrial genomes of Colletotrichum gloeosporioides sensu lato: insights into the evolution of a fungal species complex interacting with diverse plants.</title>
        <authorList>
            <person name="Liang X."/>
            <person name="Tian X."/>
            <person name="Liu W."/>
            <person name="Wei T."/>
            <person name="Wang W."/>
            <person name="Dong Q."/>
            <person name="Wang B."/>
            <person name="Meng Y."/>
            <person name="Zhang R."/>
            <person name="Gleason M.L."/>
            <person name="Sun G."/>
        </authorList>
    </citation>
    <scope>NUCLEOTIDE SEQUENCE</scope>
    <source>
        <strain evidence="4">LQ22</strain>
        <strain evidence="5">SQ01</strain>
        <strain evidence="6">YT02</strain>
        <strain evidence="3">ZH01</strain>
        <strain evidence="1">ZH02</strain>
        <strain evidence="2">ZH03</strain>
    </source>
</reference>
<dbReference type="EMBL" id="KX885103">
    <property type="protein sequence ID" value="AQT39559.1"/>
    <property type="molecule type" value="Genomic_DNA"/>
</dbReference>
<keyword evidence="4" id="KW-0496">Mitochondrion</keyword>
<name>A0A1S6LNI7_COLSI</name>
<gene>
    <name evidence="4" type="primary">rps3</name>
</gene>
<dbReference type="EMBL" id="KX885099">
    <property type="protein sequence ID" value="AQT39499.1"/>
    <property type="molecule type" value="Genomic_DNA"/>
</dbReference>
<evidence type="ECO:0000313" key="4">
    <source>
        <dbReference type="EMBL" id="AQT39529.1"/>
    </source>
</evidence>
<evidence type="ECO:0000313" key="6">
    <source>
        <dbReference type="EMBL" id="AQT39559.1"/>
    </source>
</evidence>
<dbReference type="GO" id="GO:0005840">
    <property type="term" value="C:ribosome"/>
    <property type="evidence" value="ECO:0007669"/>
    <property type="project" value="UniProtKB-KW"/>
</dbReference>
<evidence type="ECO:0000313" key="1">
    <source>
        <dbReference type="EMBL" id="AQT39484.1"/>
    </source>
</evidence>